<accession>A0ABT4A8A0</accession>
<gene>
    <name evidence="1" type="ORF">OV287_25745</name>
</gene>
<organism evidence="1 2">
    <name type="scientific">Archangium lansingense</name>
    <dbReference type="NCBI Taxonomy" id="2995310"/>
    <lineage>
        <taxon>Bacteria</taxon>
        <taxon>Pseudomonadati</taxon>
        <taxon>Myxococcota</taxon>
        <taxon>Myxococcia</taxon>
        <taxon>Myxococcales</taxon>
        <taxon>Cystobacterineae</taxon>
        <taxon>Archangiaceae</taxon>
        <taxon>Archangium</taxon>
    </lineage>
</organism>
<dbReference type="InterPro" id="IPR029058">
    <property type="entry name" value="AB_hydrolase_fold"/>
</dbReference>
<dbReference type="SUPFAM" id="SSF53474">
    <property type="entry name" value="alpha/beta-Hydrolases"/>
    <property type="match status" value="1"/>
</dbReference>
<evidence type="ECO:0000313" key="2">
    <source>
        <dbReference type="Proteomes" id="UP001207654"/>
    </source>
</evidence>
<keyword evidence="2" id="KW-1185">Reference proteome</keyword>
<proteinExistence type="predicted"/>
<dbReference type="Gene3D" id="3.40.50.1820">
    <property type="entry name" value="alpha/beta hydrolase"/>
    <property type="match status" value="1"/>
</dbReference>
<dbReference type="EMBL" id="JAPNKA010000001">
    <property type="protein sequence ID" value="MCY1077879.1"/>
    <property type="molecule type" value="Genomic_DNA"/>
</dbReference>
<protein>
    <recommendedName>
        <fullName evidence="3">PGAP1-like protein</fullName>
    </recommendedName>
</protein>
<sequence>MSPPEENKAEIQWHQLFKPMKGMKQGAKNQLVVVRETIPIVFVPGIMGTRLKNSKGEKVWDPDDALFMLRKYGLAWRDAEDKKEMVVGKKFNENFLETYLDDEDHNEDKLEDFPGADERGWGGVSWSSYGAILTALHTQKWSPLARLCFKMPVYAFGYNWTGSNTTAGKKLKAFIDDIVEKNACEHVIIVTHSMGGLVTRSACIEHGANAKVLGIVHGVQPVTGAAAAYWRMKAGFERTNLMSIPAAWVLGTNGEEVTALLANMPGGMQLLPSHHYTANDGSKQWLQFEDHTGKQMAALPKSGDPYAEIYKEQKQYWRLVNPAFLAPGEDEDSPTSAKTHWAGYTQLVDKTKAFHDRVGLSPNAETSVFYGSGKEHLTADRVLYKLSPNGFMKKAGEFFRVIWTWEMAAAIAGGWGAAVYLGYEAITSTDWWKSRGGFEAEITLNDAKLLVTLQPPDGAGDGTVPESSGKGLKNDATGVPKIAHEPAYQDKVATDFTLQAIEKYIRGKVKKRIQG</sequence>
<comment type="caution">
    <text evidence="1">The sequence shown here is derived from an EMBL/GenBank/DDBJ whole genome shotgun (WGS) entry which is preliminary data.</text>
</comment>
<dbReference type="RefSeq" id="WP_267536687.1">
    <property type="nucleotide sequence ID" value="NZ_JAPNKA010000001.1"/>
</dbReference>
<evidence type="ECO:0000313" key="1">
    <source>
        <dbReference type="EMBL" id="MCY1077879.1"/>
    </source>
</evidence>
<reference evidence="1 2" key="1">
    <citation type="submission" date="2022-11" db="EMBL/GenBank/DDBJ databases">
        <title>Minimal conservation of predation-associated metabolite biosynthetic gene clusters underscores biosynthetic potential of Myxococcota including descriptions for ten novel species: Archangium lansinium sp. nov., Myxococcus landrumus sp. nov., Nannocystis bai.</title>
        <authorList>
            <person name="Ahearne A."/>
            <person name="Stevens C."/>
            <person name="Phillips K."/>
        </authorList>
    </citation>
    <scope>NUCLEOTIDE SEQUENCE [LARGE SCALE GENOMIC DNA]</scope>
    <source>
        <strain evidence="1 2">MIWBW</strain>
    </source>
</reference>
<name>A0ABT4A8A0_9BACT</name>
<dbReference type="Proteomes" id="UP001207654">
    <property type="component" value="Unassembled WGS sequence"/>
</dbReference>
<dbReference type="PANTHER" id="PTHR11440">
    <property type="entry name" value="LECITHIN-CHOLESTEROL ACYLTRANSFERASE-RELATED"/>
    <property type="match status" value="1"/>
</dbReference>
<evidence type="ECO:0008006" key="3">
    <source>
        <dbReference type="Google" id="ProtNLM"/>
    </source>
</evidence>